<protein>
    <recommendedName>
        <fullName evidence="2">UPF0102 protein K4G66_14620</fullName>
    </recommendedName>
</protein>
<accession>A0AA49JJS4</accession>
<gene>
    <name evidence="3" type="ORF">K4G66_14620</name>
</gene>
<reference evidence="3" key="2">
    <citation type="journal article" date="2024" name="Antonie Van Leeuwenhoek">
        <title>Roseihalotalea indica gen. nov., sp. nov., a halophilic Bacteroidetes from mesopelagic Southwest Indian Ocean with higher carbohydrate metabolic potential.</title>
        <authorList>
            <person name="Chen B."/>
            <person name="Zhang M."/>
            <person name="Lin D."/>
            <person name="Ye J."/>
            <person name="Tang K."/>
        </authorList>
    </citation>
    <scope>NUCLEOTIDE SEQUENCE</scope>
    <source>
        <strain evidence="3">TK19036</strain>
    </source>
</reference>
<dbReference type="EMBL" id="CP120682">
    <property type="protein sequence ID" value="WKN39924.1"/>
    <property type="molecule type" value="Genomic_DNA"/>
</dbReference>
<dbReference type="SUPFAM" id="SSF52980">
    <property type="entry name" value="Restriction endonuclease-like"/>
    <property type="match status" value="1"/>
</dbReference>
<evidence type="ECO:0000256" key="2">
    <source>
        <dbReference type="HAMAP-Rule" id="MF_00048"/>
    </source>
</evidence>
<sequence>MKRGKDQQTAKETGQQGEARALAYLQEKGYALVQQNFRYRRAEIDLIVQKDQLLVFVEVKARKNADFGFPETFVSPEQAQLIVTAADHYVQEQSWAGMIRFDIIAITLEPAITIEHFEDAFY</sequence>
<name>A0AA49JJS4_9BACT</name>
<evidence type="ECO:0000313" key="3">
    <source>
        <dbReference type="EMBL" id="WKN39924.1"/>
    </source>
</evidence>
<dbReference type="AlphaFoldDB" id="A0AA49JJS4"/>
<dbReference type="Pfam" id="PF02021">
    <property type="entry name" value="UPF0102"/>
    <property type="match status" value="1"/>
</dbReference>
<reference evidence="3" key="1">
    <citation type="journal article" date="2023" name="Comput. Struct. Biotechnol. J.">
        <title>Discovery of a novel marine Bacteroidetes with a rich repertoire of carbohydrate-active enzymes.</title>
        <authorList>
            <person name="Chen B."/>
            <person name="Liu G."/>
            <person name="Chen Q."/>
            <person name="Wang H."/>
            <person name="Liu L."/>
            <person name="Tang K."/>
        </authorList>
    </citation>
    <scope>NUCLEOTIDE SEQUENCE</scope>
    <source>
        <strain evidence="3">TK19036</strain>
    </source>
</reference>
<dbReference type="InterPro" id="IPR003509">
    <property type="entry name" value="UPF0102_YraN-like"/>
</dbReference>
<dbReference type="PANTHER" id="PTHR34039:SF1">
    <property type="entry name" value="UPF0102 PROTEIN YRAN"/>
    <property type="match status" value="1"/>
</dbReference>
<dbReference type="NCBIfam" id="NF009150">
    <property type="entry name" value="PRK12497.1-3"/>
    <property type="match status" value="1"/>
</dbReference>
<dbReference type="GO" id="GO:0003676">
    <property type="term" value="F:nucleic acid binding"/>
    <property type="evidence" value="ECO:0007669"/>
    <property type="project" value="InterPro"/>
</dbReference>
<dbReference type="InterPro" id="IPR011856">
    <property type="entry name" value="tRNA_endonuc-like_dom_sf"/>
</dbReference>
<dbReference type="PANTHER" id="PTHR34039">
    <property type="entry name" value="UPF0102 PROTEIN YRAN"/>
    <property type="match status" value="1"/>
</dbReference>
<dbReference type="InterPro" id="IPR011335">
    <property type="entry name" value="Restrct_endonuc-II-like"/>
</dbReference>
<dbReference type="Gene3D" id="3.40.1350.10">
    <property type="match status" value="1"/>
</dbReference>
<evidence type="ECO:0000256" key="1">
    <source>
        <dbReference type="ARBA" id="ARBA00006738"/>
    </source>
</evidence>
<organism evidence="3">
    <name type="scientific">Roseihalotalea indica</name>
    <dbReference type="NCBI Taxonomy" id="2867963"/>
    <lineage>
        <taxon>Bacteria</taxon>
        <taxon>Pseudomonadati</taxon>
        <taxon>Bacteroidota</taxon>
        <taxon>Cytophagia</taxon>
        <taxon>Cytophagales</taxon>
        <taxon>Catalimonadaceae</taxon>
        <taxon>Roseihalotalea</taxon>
    </lineage>
</organism>
<comment type="similarity">
    <text evidence="1 2">Belongs to the UPF0102 family.</text>
</comment>
<dbReference type="HAMAP" id="MF_00048">
    <property type="entry name" value="UPF0102"/>
    <property type="match status" value="1"/>
</dbReference>
<proteinExistence type="inferred from homology"/>